<organism evidence="9 10">
    <name type="scientific">Pseudochelatococcus lubricantis</name>
    <dbReference type="NCBI Taxonomy" id="1538102"/>
    <lineage>
        <taxon>Bacteria</taxon>
        <taxon>Pseudomonadati</taxon>
        <taxon>Pseudomonadota</taxon>
        <taxon>Alphaproteobacteria</taxon>
        <taxon>Hyphomicrobiales</taxon>
        <taxon>Chelatococcaceae</taxon>
        <taxon>Pseudochelatococcus</taxon>
    </lineage>
</organism>
<dbReference type="CDD" id="cd06261">
    <property type="entry name" value="TM_PBP2"/>
    <property type="match status" value="1"/>
</dbReference>
<accession>A0ABX0UZX1</accession>
<evidence type="ECO:0000256" key="4">
    <source>
        <dbReference type="ARBA" id="ARBA00022692"/>
    </source>
</evidence>
<keyword evidence="4 7" id="KW-0812">Transmembrane</keyword>
<dbReference type="InterPro" id="IPR050366">
    <property type="entry name" value="BP-dependent_transpt_permease"/>
</dbReference>
<dbReference type="Proteomes" id="UP001429580">
    <property type="component" value="Unassembled WGS sequence"/>
</dbReference>
<dbReference type="SUPFAM" id="SSF161098">
    <property type="entry name" value="MetI-like"/>
    <property type="match status" value="1"/>
</dbReference>
<evidence type="ECO:0000256" key="1">
    <source>
        <dbReference type="ARBA" id="ARBA00004651"/>
    </source>
</evidence>
<feature type="transmembrane region" description="Helical" evidence="7">
    <location>
        <begin position="56"/>
        <end position="81"/>
    </location>
</feature>
<comment type="subcellular location">
    <subcellularLocation>
        <location evidence="1 7">Cell membrane</location>
        <topology evidence="1 7">Multi-pass membrane protein</topology>
    </subcellularLocation>
</comment>
<gene>
    <name evidence="9" type="ORF">FHS82_001764</name>
</gene>
<sequence>MFAAAIAAPWLAPYGYAEQQPLLRLKPPALFGYETPFWLGSDHLGRDVLSRVIHAIRLSIVIAVAGTLIGACVGTAVGMLAARLRGWWEEALMMLVDVQASLPFMIFALTIVAFFGNNFWLLVIIVGLAGWERYARLVRGLVVEAETTGYAAALRAVGADSWRIYRHHILRNITGALLVQMTLNFPETIMIETGLSFLGLGVQPPLTSLGLLISESRNYIAIAWWIALAPSIVAAFTTLSVCVVGDWLRDVSDVRLR</sequence>
<dbReference type="PROSITE" id="PS50928">
    <property type="entry name" value="ABC_TM1"/>
    <property type="match status" value="1"/>
</dbReference>
<evidence type="ECO:0000313" key="10">
    <source>
        <dbReference type="Proteomes" id="UP001429580"/>
    </source>
</evidence>
<protein>
    <submittedName>
        <fullName evidence="9">Peptide/nickel transport system permease protein</fullName>
    </submittedName>
</protein>
<comment type="caution">
    <text evidence="9">The sequence shown here is derived from an EMBL/GenBank/DDBJ whole genome shotgun (WGS) entry which is preliminary data.</text>
</comment>
<dbReference type="InterPro" id="IPR000515">
    <property type="entry name" value="MetI-like"/>
</dbReference>
<dbReference type="InterPro" id="IPR035906">
    <property type="entry name" value="MetI-like_sf"/>
</dbReference>
<dbReference type="EMBL" id="JAASQI010000003">
    <property type="protein sequence ID" value="NIJ57928.1"/>
    <property type="molecule type" value="Genomic_DNA"/>
</dbReference>
<dbReference type="Gene3D" id="1.10.3720.10">
    <property type="entry name" value="MetI-like"/>
    <property type="match status" value="1"/>
</dbReference>
<evidence type="ECO:0000256" key="5">
    <source>
        <dbReference type="ARBA" id="ARBA00022989"/>
    </source>
</evidence>
<name>A0ABX0UZX1_9HYPH</name>
<keyword evidence="10" id="KW-1185">Reference proteome</keyword>
<dbReference type="PANTHER" id="PTHR43386:SF25">
    <property type="entry name" value="PEPTIDE ABC TRANSPORTER PERMEASE PROTEIN"/>
    <property type="match status" value="1"/>
</dbReference>
<evidence type="ECO:0000259" key="8">
    <source>
        <dbReference type="PROSITE" id="PS50928"/>
    </source>
</evidence>
<proteinExistence type="inferred from homology"/>
<dbReference type="Pfam" id="PF00528">
    <property type="entry name" value="BPD_transp_1"/>
    <property type="match status" value="1"/>
</dbReference>
<feature type="transmembrane region" description="Helical" evidence="7">
    <location>
        <begin position="222"/>
        <end position="248"/>
    </location>
</feature>
<evidence type="ECO:0000256" key="7">
    <source>
        <dbReference type="RuleBase" id="RU363032"/>
    </source>
</evidence>
<keyword evidence="2 7" id="KW-0813">Transport</keyword>
<keyword evidence="5 7" id="KW-1133">Transmembrane helix</keyword>
<feature type="domain" description="ABC transmembrane type-1" evidence="8">
    <location>
        <begin position="56"/>
        <end position="245"/>
    </location>
</feature>
<keyword evidence="3" id="KW-1003">Cell membrane</keyword>
<comment type="similarity">
    <text evidence="7">Belongs to the binding-protein-dependent transport system permease family.</text>
</comment>
<evidence type="ECO:0000256" key="2">
    <source>
        <dbReference type="ARBA" id="ARBA00022448"/>
    </source>
</evidence>
<evidence type="ECO:0000256" key="3">
    <source>
        <dbReference type="ARBA" id="ARBA00022475"/>
    </source>
</evidence>
<keyword evidence="6 7" id="KW-0472">Membrane</keyword>
<feature type="transmembrane region" description="Helical" evidence="7">
    <location>
        <begin position="102"/>
        <end position="131"/>
    </location>
</feature>
<reference evidence="9 10" key="1">
    <citation type="submission" date="2020-03" db="EMBL/GenBank/DDBJ databases">
        <title>Genomic Encyclopedia of Type Strains, Phase IV (KMG-IV): sequencing the most valuable type-strain genomes for metagenomic binning, comparative biology and taxonomic classification.</title>
        <authorList>
            <person name="Goeker M."/>
        </authorList>
    </citation>
    <scope>NUCLEOTIDE SEQUENCE [LARGE SCALE GENOMIC DNA]</scope>
    <source>
        <strain evidence="9 10">DSM 103870</strain>
    </source>
</reference>
<evidence type="ECO:0000313" key="9">
    <source>
        <dbReference type="EMBL" id="NIJ57928.1"/>
    </source>
</evidence>
<evidence type="ECO:0000256" key="6">
    <source>
        <dbReference type="ARBA" id="ARBA00023136"/>
    </source>
</evidence>
<dbReference type="PANTHER" id="PTHR43386">
    <property type="entry name" value="OLIGOPEPTIDE TRANSPORT SYSTEM PERMEASE PROTEIN APPC"/>
    <property type="match status" value="1"/>
</dbReference>